<feature type="coiled-coil region" evidence="17">
    <location>
        <begin position="1541"/>
        <end position="1599"/>
    </location>
</feature>
<dbReference type="Gene3D" id="2.20.70.10">
    <property type="match status" value="1"/>
</dbReference>
<feature type="domain" description="Calponin-homology (CH)" evidence="20">
    <location>
        <begin position="202"/>
        <end position="307"/>
    </location>
</feature>
<keyword evidence="14" id="KW-0206">Cytoskeleton</keyword>
<feature type="coiled-coil region" evidence="17">
    <location>
        <begin position="1068"/>
        <end position="1095"/>
    </location>
</feature>
<evidence type="ECO:0000256" key="13">
    <source>
        <dbReference type="ARBA" id="ARBA00023203"/>
    </source>
</evidence>
<dbReference type="GO" id="GO:0003779">
    <property type="term" value="F:actin binding"/>
    <property type="evidence" value="ECO:0007669"/>
    <property type="project" value="UniProtKB-KW"/>
</dbReference>
<dbReference type="EMBL" id="JAAWVO010042823">
    <property type="protein sequence ID" value="MBN3318962.1"/>
    <property type="molecule type" value="Genomic_DNA"/>
</dbReference>
<evidence type="ECO:0000256" key="3">
    <source>
        <dbReference type="ARBA" id="ARBA00022475"/>
    </source>
</evidence>
<dbReference type="SMART" id="SM00291">
    <property type="entry name" value="ZnF_ZZ"/>
    <property type="match status" value="1"/>
</dbReference>
<dbReference type="SUPFAM" id="SSF46966">
    <property type="entry name" value="Spectrin repeat"/>
    <property type="match status" value="15"/>
</dbReference>
<dbReference type="InterPro" id="IPR036872">
    <property type="entry name" value="CH_dom_sf"/>
</dbReference>
<dbReference type="SMART" id="SM00033">
    <property type="entry name" value="CH"/>
    <property type="match status" value="2"/>
</dbReference>
<dbReference type="SUPFAM" id="SSF51045">
    <property type="entry name" value="WW domain"/>
    <property type="match status" value="1"/>
</dbReference>
<dbReference type="InterPro" id="IPR036020">
    <property type="entry name" value="WW_dom_sf"/>
</dbReference>
<evidence type="ECO:0000256" key="1">
    <source>
        <dbReference type="ARBA" id="ARBA00004245"/>
    </source>
</evidence>
<keyword evidence="3" id="KW-1003">Cell membrane</keyword>
<keyword evidence="4" id="KW-0963">Cytoplasm</keyword>
<feature type="coiled-coil region" evidence="17">
    <location>
        <begin position="1363"/>
        <end position="1433"/>
    </location>
</feature>
<feature type="coiled-coil region" evidence="17">
    <location>
        <begin position="625"/>
        <end position="686"/>
    </location>
</feature>
<dbReference type="Pfam" id="PF00569">
    <property type="entry name" value="ZZ"/>
    <property type="match status" value="1"/>
</dbReference>
<dbReference type="PROSITE" id="PS50021">
    <property type="entry name" value="CH"/>
    <property type="match status" value="2"/>
</dbReference>
<feature type="non-terminal residue" evidence="22">
    <location>
        <position position="3846"/>
    </location>
</feature>
<dbReference type="Gene3D" id="3.30.60.90">
    <property type="match status" value="1"/>
</dbReference>
<evidence type="ECO:0000256" key="17">
    <source>
        <dbReference type="SAM" id="Coils"/>
    </source>
</evidence>
<keyword evidence="8 16" id="KW-0863">Zinc-finger</keyword>
<dbReference type="GO" id="GO:0008270">
    <property type="term" value="F:zinc ion binding"/>
    <property type="evidence" value="ECO:0007669"/>
    <property type="project" value="UniProtKB-KW"/>
</dbReference>
<dbReference type="GO" id="GO:0098794">
    <property type="term" value="C:postsynapse"/>
    <property type="evidence" value="ECO:0007669"/>
    <property type="project" value="UniProtKB-SubCell"/>
</dbReference>
<feature type="domain" description="Calponin-homology (CH)" evidence="20">
    <location>
        <begin position="81"/>
        <end position="187"/>
    </location>
</feature>
<dbReference type="CDD" id="cd16247">
    <property type="entry name" value="EFh_UTRO"/>
    <property type="match status" value="1"/>
</dbReference>
<dbReference type="SUPFAM" id="SSF47576">
    <property type="entry name" value="Calponin-homology domain, CH-domain"/>
    <property type="match status" value="1"/>
</dbReference>
<dbReference type="Gene3D" id="1.10.238.10">
    <property type="entry name" value="EF-hand"/>
    <property type="match status" value="2"/>
</dbReference>
<dbReference type="FunFam" id="1.10.418.10:FF:000032">
    <property type="entry name" value="utrophin isoform X1"/>
    <property type="match status" value="1"/>
</dbReference>
<feature type="coiled-coil region" evidence="17">
    <location>
        <begin position="2891"/>
        <end position="2918"/>
    </location>
</feature>
<dbReference type="GO" id="GO:0042383">
    <property type="term" value="C:sarcolemma"/>
    <property type="evidence" value="ECO:0007669"/>
    <property type="project" value="UniProtKB-SubCell"/>
</dbReference>
<dbReference type="Gene3D" id="1.10.418.10">
    <property type="entry name" value="Calponin-like domain"/>
    <property type="match status" value="2"/>
</dbReference>
<feature type="coiled-coil region" evidence="17">
    <location>
        <begin position="3791"/>
        <end position="3832"/>
    </location>
</feature>
<dbReference type="Pfam" id="PF00397">
    <property type="entry name" value="WW"/>
    <property type="match status" value="1"/>
</dbReference>
<keyword evidence="17" id="KW-0175">Coiled coil</keyword>
<keyword evidence="9" id="KW-0862">Zinc</keyword>
<dbReference type="PROSITE" id="PS50135">
    <property type="entry name" value="ZF_ZZ_2"/>
    <property type="match status" value="1"/>
</dbReference>
<accession>A0A8J7NSX1</accession>
<evidence type="ECO:0000256" key="15">
    <source>
        <dbReference type="ARBA" id="ARBA00034110"/>
    </source>
</evidence>
<feature type="coiled-coil region" evidence="17">
    <location>
        <begin position="1886"/>
        <end position="1913"/>
    </location>
</feature>
<dbReference type="PROSITE" id="PS50020">
    <property type="entry name" value="WW_DOMAIN_2"/>
    <property type="match status" value="1"/>
</dbReference>
<dbReference type="InterPro" id="IPR002017">
    <property type="entry name" value="Spectrin_repeat"/>
</dbReference>
<dbReference type="Pfam" id="PF00307">
    <property type="entry name" value="CH"/>
    <property type="match status" value="2"/>
</dbReference>
<evidence type="ECO:0000256" key="16">
    <source>
        <dbReference type="PROSITE-ProRule" id="PRU00228"/>
    </source>
</evidence>
<dbReference type="FunFam" id="1.20.58.60:FF:000075">
    <property type="entry name" value="utrophin isoform X1"/>
    <property type="match status" value="1"/>
</dbReference>
<dbReference type="PIRSF" id="PIRSF002341">
    <property type="entry name" value="Dystrophin/utrophin"/>
    <property type="match status" value="1"/>
</dbReference>
<keyword evidence="10" id="KW-0106">Calcium</keyword>
<feature type="domain" description="ZZ-type" evidence="21">
    <location>
        <begin position="3478"/>
        <end position="3534"/>
    </location>
</feature>
<evidence type="ECO:0000256" key="5">
    <source>
        <dbReference type="ARBA" id="ARBA00022553"/>
    </source>
</evidence>
<dbReference type="PROSITE" id="PS01159">
    <property type="entry name" value="WW_DOMAIN_1"/>
    <property type="match status" value="1"/>
</dbReference>
<evidence type="ECO:0000256" key="6">
    <source>
        <dbReference type="ARBA" id="ARBA00022723"/>
    </source>
</evidence>
<proteinExistence type="predicted"/>
<dbReference type="InterPro" id="IPR001589">
    <property type="entry name" value="Actinin_actin-bd_CS"/>
</dbReference>
<dbReference type="GO" id="GO:0005737">
    <property type="term" value="C:cytoplasm"/>
    <property type="evidence" value="ECO:0007669"/>
    <property type="project" value="UniProtKB-ARBA"/>
</dbReference>
<evidence type="ECO:0000313" key="23">
    <source>
        <dbReference type="Proteomes" id="UP000736164"/>
    </source>
</evidence>
<dbReference type="CDD" id="cd00201">
    <property type="entry name" value="WW"/>
    <property type="match status" value="1"/>
</dbReference>
<dbReference type="FunFam" id="1.20.58.60:FF:000118">
    <property type="entry name" value="Dystrophin"/>
    <property type="match status" value="1"/>
</dbReference>
<dbReference type="SUPFAM" id="SSF47473">
    <property type="entry name" value="EF-hand"/>
    <property type="match status" value="2"/>
</dbReference>
<evidence type="ECO:0000259" key="20">
    <source>
        <dbReference type="PROSITE" id="PS50021"/>
    </source>
</evidence>
<feature type="non-terminal residue" evidence="22">
    <location>
        <position position="1"/>
    </location>
</feature>
<evidence type="ECO:0000256" key="14">
    <source>
        <dbReference type="ARBA" id="ARBA00023212"/>
    </source>
</evidence>
<dbReference type="FunFam" id="3.30.60.90:FF:000001">
    <property type="entry name" value="Dystrophin isoform 2"/>
    <property type="match status" value="1"/>
</dbReference>
<dbReference type="InterPro" id="IPR015153">
    <property type="entry name" value="EF-hand_dom_typ1"/>
</dbReference>
<dbReference type="PROSITE" id="PS00020">
    <property type="entry name" value="ACTININ_2"/>
    <property type="match status" value="1"/>
</dbReference>
<dbReference type="PANTHER" id="PTHR12268:SF26">
    <property type="entry name" value="UTROPHIN"/>
    <property type="match status" value="1"/>
</dbReference>
<evidence type="ECO:0000256" key="12">
    <source>
        <dbReference type="ARBA" id="ARBA00023136"/>
    </source>
</evidence>
<keyword evidence="12" id="KW-0472">Membrane</keyword>
<evidence type="ECO:0000256" key="7">
    <source>
        <dbReference type="ARBA" id="ARBA00022737"/>
    </source>
</evidence>
<dbReference type="GO" id="GO:0016010">
    <property type="term" value="C:dystrophin-associated glycoprotein complex"/>
    <property type="evidence" value="ECO:0007669"/>
    <property type="project" value="UniProtKB-ARBA"/>
</dbReference>
<dbReference type="InterPro" id="IPR000433">
    <property type="entry name" value="Znf_ZZ"/>
</dbReference>
<gene>
    <name evidence="22" type="primary">Dmd_0</name>
    <name evidence="22" type="ORF">GTO95_0009491</name>
</gene>
<comment type="subcellular location">
    <subcellularLocation>
        <location evidence="2">Cell membrane</location>
        <topology evidence="2">Peripheral membrane protein</topology>
        <orientation evidence="2">Cytoplasmic side</orientation>
    </subcellularLocation>
    <subcellularLocation>
        <location evidence="1">Cytoplasm</location>
        <location evidence="1">Cytoskeleton</location>
    </subcellularLocation>
    <subcellularLocation>
        <location evidence="15">Postsynapse</location>
    </subcellularLocation>
</comment>
<dbReference type="FunFam" id="1.10.238.10:FF:000008">
    <property type="entry name" value="Dystrophin isoform 2"/>
    <property type="match status" value="1"/>
</dbReference>
<dbReference type="Pfam" id="PF09069">
    <property type="entry name" value="EF-hand_3"/>
    <property type="match status" value="1"/>
</dbReference>
<dbReference type="Gene3D" id="1.20.58.60">
    <property type="match status" value="15"/>
</dbReference>
<dbReference type="SMART" id="SM00150">
    <property type="entry name" value="SPEC"/>
    <property type="match status" value="20"/>
</dbReference>
<dbReference type="InterPro" id="IPR035436">
    <property type="entry name" value="Dystrophin/utrophin"/>
</dbReference>
<name>A0A8J7NSX1_ATRSP</name>
<dbReference type="FunFam" id="1.20.58.60:FF:000102">
    <property type="entry name" value="utrophin isoform X2"/>
    <property type="match status" value="1"/>
</dbReference>
<dbReference type="Pfam" id="PF09068">
    <property type="entry name" value="EF-hand_2"/>
    <property type="match status" value="1"/>
</dbReference>
<evidence type="ECO:0000256" key="4">
    <source>
        <dbReference type="ARBA" id="ARBA00022490"/>
    </source>
</evidence>
<evidence type="ECO:0000256" key="18">
    <source>
        <dbReference type="SAM" id="MobiDB-lite"/>
    </source>
</evidence>
<dbReference type="InterPro" id="IPR001202">
    <property type="entry name" value="WW_dom"/>
</dbReference>
<dbReference type="InterPro" id="IPR043145">
    <property type="entry name" value="Znf_ZZ_sf"/>
</dbReference>
<evidence type="ECO:0000313" key="22">
    <source>
        <dbReference type="EMBL" id="MBN3318962.1"/>
    </source>
</evidence>
<dbReference type="InterPro" id="IPR050774">
    <property type="entry name" value="KCMF1/Dystrophin"/>
</dbReference>
<dbReference type="SMART" id="SM00456">
    <property type="entry name" value="WW"/>
    <property type="match status" value="1"/>
</dbReference>
<dbReference type="PROSITE" id="PS01357">
    <property type="entry name" value="ZF_ZZ_1"/>
    <property type="match status" value="1"/>
</dbReference>
<dbReference type="CDD" id="cd02334">
    <property type="entry name" value="ZZ_dystrophin"/>
    <property type="match status" value="1"/>
</dbReference>
<evidence type="ECO:0000259" key="19">
    <source>
        <dbReference type="PROSITE" id="PS50020"/>
    </source>
</evidence>
<dbReference type="GO" id="GO:0005856">
    <property type="term" value="C:cytoskeleton"/>
    <property type="evidence" value="ECO:0007669"/>
    <property type="project" value="UniProtKB-SubCell"/>
</dbReference>
<dbReference type="Pfam" id="PF00435">
    <property type="entry name" value="Spectrin"/>
    <property type="match status" value="9"/>
</dbReference>
<reference evidence="22" key="1">
    <citation type="journal article" date="2021" name="Cell">
        <title>Tracing the genetic footprints of vertebrate landing in non-teleost ray-finned fishes.</title>
        <authorList>
            <person name="Bi X."/>
            <person name="Wang K."/>
            <person name="Yang L."/>
            <person name="Pan H."/>
            <person name="Jiang H."/>
            <person name="Wei Q."/>
            <person name="Fang M."/>
            <person name="Yu H."/>
            <person name="Zhu C."/>
            <person name="Cai Y."/>
            <person name="He Y."/>
            <person name="Gan X."/>
            <person name="Zeng H."/>
            <person name="Yu D."/>
            <person name="Zhu Y."/>
            <person name="Jiang H."/>
            <person name="Qiu Q."/>
            <person name="Yang H."/>
            <person name="Zhang Y.E."/>
            <person name="Wang W."/>
            <person name="Zhu M."/>
            <person name="He S."/>
            <person name="Zhang G."/>
        </authorList>
    </citation>
    <scope>NUCLEOTIDE SEQUENCE</scope>
    <source>
        <strain evidence="22">Allg_001</strain>
    </source>
</reference>
<dbReference type="GO" id="GO:0120025">
    <property type="term" value="C:plasma membrane bounded cell projection"/>
    <property type="evidence" value="ECO:0007669"/>
    <property type="project" value="UniProtKB-ARBA"/>
</dbReference>
<dbReference type="InterPro" id="IPR001715">
    <property type="entry name" value="CH_dom"/>
</dbReference>
<feature type="coiled-coil region" evidence="17">
    <location>
        <begin position="2540"/>
        <end position="2567"/>
    </location>
</feature>
<dbReference type="Proteomes" id="UP000736164">
    <property type="component" value="Unassembled WGS sequence"/>
</dbReference>
<dbReference type="InterPro" id="IPR015154">
    <property type="entry name" value="EF-hand_dom_typ2"/>
</dbReference>
<keyword evidence="7" id="KW-0677">Repeat</keyword>
<evidence type="ECO:0000256" key="10">
    <source>
        <dbReference type="ARBA" id="ARBA00022837"/>
    </source>
</evidence>
<organism evidence="22 23">
    <name type="scientific">Atractosteus spatula</name>
    <name type="common">Alligator gar</name>
    <name type="synonym">Lepisosteus spatula</name>
    <dbReference type="NCBI Taxonomy" id="7917"/>
    <lineage>
        <taxon>Eukaryota</taxon>
        <taxon>Metazoa</taxon>
        <taxon>Chordata</taxon>
        <taxon>Craniata</taxon>
        <taxon>Vertebrata</taxon>
        <taxon>Euteleostomi</taxon>
        <taxon>Actinopterygii</taxon>
        <taxon>Neopterygii</taxon>
        <taxon>Holostei</taxon>
        <taxon>Semionotiformes</taxon>
        <taxon>Lepisosteidae</taxon>
        <taxon>Atractosteus</taxon>
    </lineage>
</organism>
<dbReference type="InterPro" id="IPR011992">
    <property type="entry name" value="EF-hand-dom_pair"/>
</dbReference>
<feature type="compositionally biased region" description="Low complexity" evidence="18">
    <location>
        <begin position="3760"/>
        <end position="3773"/>
    </location>
</feature>
<dbReference type="InterPro" id="IPR018159">
    <property type="entry name" value="Spectrin/alpha-actinin"/>
</dbReference>
<dbReference type="PANTHER" id="PTHR12268">
    <property type="entry name" value="E3 UBIQUITIN-PROTEIN LIGASE KCMF1"/>
    <property type="match status" value="1"/>
</dbReference>
<feature type="region of interest" description="Disordered" evidence="18">
    <location>
        <begin position="3758"/>
        <end position="3781"/>
    </location>
</feature>
<dbReference type="FunFam" id="1.20.58.60:FF:000056">
    <property type="entry name" value="utrophin isoform X1"/>
    <property type="match status" value="1"/>
</dbReference>
<keyword evidence="13" id="KW-0009">Actin-binding</keyword>
<comment type="caution">
    <text evidence="22">The sequence shown here is derived from an EMBL/GenBank/DDBJ whole genome shotgun (WGS) entry which is preliminary data.</text>
</comment>
<protein>
    <submittedName>
        <fullName evidence="22">DMD protein</fullName>
    </submittedName>
</protein>
<keyword evidence="23" id="KW-1185">Reference proteome</keyword>
<keyword evidence="11" id="KW-0770">Synapse</keyword>
<dbReference type="CDD" id="cd00176">
    <property type="entry name" value="SPEC"/>
    <property type="match status" value="11"/>
</dbReference>
<evidence type="ECO:0000256" key="8">
    <source>
        <dbReference type="ARBA" id="ARBA00022771"/>
    </source>
</evidence>
<feature type="region of interest" description="Disordered" evidence="18">
    <location>
        <begin position="3046"/>
        <end position="3067"/>
    </location>
</feature>
<keyword evidence="6" id="KW-0479">Metal-binding</keyword>
<feature type="region of interest" description="Disordered" evidence="18">
    <location>
        <begin position="336"/>
        <end position="356"/>
    </location>
</feature>
<evidence type="ECO:0000256" key="11">
    <source>
        <dbReference type="ARBA" id="ARBA00023018"/>
    </source>
</evidence>
<sequence>MLHKNRHLIKFDDTALAILFRDPENYHGPIINDFPKWCDEFSLQFNILKTKELVIDFRKNATPLLPTASGKAPIKDMFADLRDGRKLLDLLEGLTGSVLSGKAPIKDMFADLRDGRKLLDLLEGLTGSVLTKERGSTRVHALNNVNRVLQVLHQSNVELVNIGGTDIVDGNHKLTLGLIWSIILHWQVKDIMKDIMSNLQQTNSEKILLSWVRQSTRSYTQVNVLNFTTSWVDGLAFNAILHRFQPGLFSWDKVLGLTPVERLEHAFTIAKEQLGIERLLDPEDVAVQLPDKKSIIMYVTSLFAVLPKQVTMDDIREVETLPRRYKAECEEGQFCSQQSPALEEETSSSRAETPSTVTEMEVDLNSYQVALEEVLTWLLSAEDTLHMQDDISDDVEEVKGQFHTHEAFMMELTSHQSSVGNVLQAGNQLIAQGNLTEEEENEIREQMSLLNSRWECLRVASMDRQARLHEVLMELQQQQLQQLSDWLTQTEGRIRKMESDVAGDLEGYKKQIEQHKALQNDLETEQVKVNSLTHMVVVVDENSGECATAALEDQLQSLGERWAAVCRWTEERWHKLQDIFSVWQQLVQDQCLFKAWLTEKEEALNQVQTCNFKDPNEININVRRLAILKEDMEMKRQTLDHLSDAGQDVIQLIGSPEASRKIDSDVEELMQRWDNLVQKLEDCSNQVTESVSKSGMSQVQEKVVIGTVTLTEEVSVKQSKQELPPPPPPKKRHVDVEAKMLIDGEFVEILNWIAKWKASIQDFSFKDYEKMMDTSGIKEKLKLFFFCKVTESVSKSGMSQVQEKVVIGTVTLTEEVSVKQSKQELPPPPPPKKRHVDVEAKMLIDGEFVEILNWIAKWKASIQDFSFKDYEKMMDTSGIKEKLKSLEAEQPQKELKVQEVLQSGQDMLEQMEKEGLSVEEVRNSLDKVSSEWEDGSRQLEQLKQKVEHQEKISSFYKELRVLEQALTVSEEGLRGTPAVSDEEETLQTLKTACEVELSQLAGLSPQLEHLASVAAALGKEPSSPGFIQDDFRALPAHYSAVLRDLRARQQHLSTALNSLPSREHHDAMKSLSDLLDEVETKLSTTRREVVNAETAEDALKNVEASVEENENFVSLVSLNIIFVYFCFHLFWKTSAILINSFNSNKMLLCVKTRKVKRPTSWPNPVNTLSAELRGQRPTVERLQQAPKGPVECESLHERWEQLCSRVGEETRVLQDIVKTLREFNENSAQVEKWMDGAESFIARESAALGDAEKLQEELNRCMEFVNEMDNVEMTLKTMEGEVKAVQGHAVPGLARWGQPKLEECLVRWEKLSKKMLSHQERVSENQEKAVNLRKDLAEMQEWMTQVDEEYLMRDFEYKSPEELEGALEEMKRAKEDVLQKEVRVKILKDNINMLVAKSPPGGQDLSSDLSGVLKNYQKLCERFRSKCHTLEEVWSCWMELLQYLEMETNWLNSLEERVQSTDNMPDNTEAVNEALESLESVLRHPGDNRTQIRELGQTLIDGGILDEIISEKLLAFNARYEELSHQAVSRQISLEQQLQYLRENEQILQALQDSLTQLDQQLASYLTDRVDAFQLPQEAQNIQAEIAAHEANMEELRRRNVGNVPVVTLEGKAPRGGTMLDVLQRKLREISTKYQLFQKPANFEQRMLDCKRVLDGAKAELHVLDVREVEPEEIEKHLDGCMKLYKILSEVKLEVETVIKTGRQIVQKQQTDNPKAMDEQLTALKLLYNDLGAQVTEGKQDLEKAIHLSQKLRKETCALQEWLTATETILSQKNSSGNMPADIDAEVAWANGVLKELERRKADLNSVTENSAALQGLVEGSEAVLEERLCVLNAGWGRVRTWAEDWLSSVLNHQNEVEIFDENLAHISTWLYQTEIRLDETEKLPANEKEEIVKNLLSELEDISLRVDSVRDQAIILMTSRGPACREVVEPKLAELNRNFDKVSQHIKAAKMSVSSESLSCEVAVRQGAESLGKKPVSELLLFERELVATLSALDRRLESPEQLPQDDEKMDEEKAQIEDVLQRGEWLLPQTSDDGREELCKKLLLLQTKYSTLRELKTARTKHTPEVAPAFSQYKREKESLISWMNETENRLSGLHGIEDDEKLQELLQELELRKEEFSSLQERRKDLSRYETEQSDIVQFDKRWQEIENQFVIFQKTHFKSTQKEHQSGVDDIVSSLLPSDYLLDINKVLLAMADIELLINSPELSSGLYEDFSSQEDALKNIKGSLEKLGEQVAIIHEKQPDAIQEATRVEVVQIGDALTQLNAEWDRVNRMYNDRKGCFDKSVEEWRQFHCDLNDLSQWVTEAEQVLADGKGPDGALDLEKAKMHQQELEEGLTSHQPIYSTLNQTGEGIIRQLSAPDSSLLQEKLGGLNRRWKNVFKEIRERQHSLRAGDPQLADLLRRTDELALWLEQAECAVGTLPVTAADTNLQELKARHHCEEMDVQNEKLTWLNKNGPHILSSKTLSLQDRDKHVTRLRAINMNWSKVTKELLDKVGEVEVNLQSHRQFQDKMDCLSDWVIVTRQQLCSRTPGHLSASENQVLEKTMKEHKRELEDLLARSIELQKRHQLLPQEKSKVEQLAADWKALDFTVKEAAQVSPVSWTQQVMQQKVTVPSAVQMASLVTSDSAHQTLRSPELVAPTDLNETATELADWLVLIDQMLKSNIVTVGDVEEIKTTISRLKVTKTDLEQRHPQLEDIFTLAQNIKNKTSNVDVRTAITEKLERVRSQWDSTQHGVEARLQQLEEMITDSNQWEDQRRDVMALIGQNEARLHNLLQASREPLTKQLNDNKMFLQDLNRGQITVASFNDLSSKLLRDYASDDTRKVKEIMDKHTSAWDAIRNRANDRQSSLDMEMKSLQGSLRELEGFLKWLPEAETTANMLSDASQREDLSQDGARIKDLRSQLEDIQAEIDAHNDIFKSIDGNRQKMARALGSSEEAVFLQQRLDDMNQRWTELKAKSANIRAHLEASAEKWTRLLTLLEELWRWLTLKDEELTKQMPTGGDVPTLQQQHSHCTALRAELKDREPMVVNTLDQARMFLADQPIEGPEEPRRALQPRTELTPEEKAQRVARAIRKQSTEVKDKWEQLNAHASSWQQQVDRALEKLQDLQGVMDQLDIHLADAEHMRAGWQPVGDLLIDSLQDHIDKTTAFKDEIAPMKQEVRLMNDLSSQLSPLDVQLSSSTSRQLDDLNMRWKLLQVAVEDRLKQLQEAHRDFGPSSQHFLSTSVQLPWQRAISHNKVPYYINHQTQTTCWDHPKMTELFQSLADLNNVRFSAYRTAMKIRRLQKALCLDLLDLNVAQNIFEQHKLTQNDQLLNVPDVINCLTTIYDGLEQNHKDLVNVPLCVDMCLNWLLNVYDTGRSGKIRVLSMKIGLLSLSKGHLEEKYKYLFKQVAGPSEMCDQRQLGLLLHDAIQIPRQLGEVAAFGGSNIEPSVRSCFQHVNNRVEIEPKQFVDWMHLEPQSMVWLPVLHRVAAAETAKHQAKCNICKECPIVGFRYRSLKHFNYDVCQSCFFSGRTAKGHKLNYPMVEYCTPTTSGEDVRDFTKVLKNKFRSKKYFAKHPRLGYLPVQTVLEGDNLETPVTLISMCPEQYELSQSPQHSYDDTHSRIEHYASRLAQMERSNGSLPTDSSSATGSVLPYLGSYVVQYCVYCYFSCKKKCFFVVKTLSWTLKIIKIIIAYTYIALDTPLKALYRDDEHTLILQYCQTLGGESPLSQPQSPAQILQAVEREERGELERIIARLEEEQRNLKLEYEQLKEQHSQRSFSPPLSSPPDSVALGQQGGPEEAELLAEAKLLRQHKGRLEARMQILEEHNKQLESQLHRLRQLLEQVTAMRPPNPPISLDNSQS</sequence>
<dbReference type="SUPFAM" id="SSF57850">
    <property type="entry name" value="RING/U-box"/>
    <property type="match status" value="1"/>
</dbReference>
<feature type="domain" description="WW" evidence="19">
    <location>
        <begin position="3225"/>
        <end position="3258"/>
    </location>
</feature>
<evidence type="ECO:0000256" key="9">
    <source>
        <dbReference type="ARBA" id="ARBA00022833"/>
    </source>
</evidence>
<evidence type="ECO:0000256" key="2">
    <source>
        <dbReference type="ARBA" id="ARBA00004413"/>
    </source>
</evidence>
<keyword evidence="5" id="KW-0597">Phosphoprotein</keyword>
<dbReference type="FunFam" id="2.20.70.10:FF:000004">
    <property type="entry name" value="dystrophin isoform X1"/>
    <property type="match status" value="1"/>
</dbReference>
<evidence type="ECO:0000259" key="21">
    <source>
        <dbReference type="PROSITE" id="PS50135"/>
    </source>
</evidence>
<dbReference type="FunFam" id="1.20.58.60:FF:000029">
    <property type="entry name" value="utrophin isoform X1"/>
    <property type="match status" value="1"/>
</dbReference>
<dbReference type="FunFam" id="1.20.58.60:FF:000070">
    <property type="entry name" value="utrophin isoform X1"/>
    <property type="match status" value="1"/>
</dbReference>